<keyword evidence="3" id="KW-1185">Reference proteome</keyword>
<evidence type="ECO:0000256" key="1">
    <source>
        <dbReference type="SAM" id="MobiDB-lite"/>
    </source>
</evidence>
<protein>
    <submittedName>
        <fullName evidence="2">Uncharacterized protein</fullName>
    </submittedName>
</protein>
<accession>A0AAE0C3G6</accession>
<dbReference type="AlphaFoldDB" id="A0AAE0C3G6"/>
<comment type="caution">
    <text evidence="2">The sequence shown here is derived from an EMBL/GenBank/DDBJ whole genome shotgun (WGS) entry which is preliminary data.</text>
</comment>
<evidence type="ECO:0000313" key="2">
    <source>
        <dbReference type="EMBL" id="KAK3247712.1"/>
    </source>
</evidence>
<dbReference type="EMBL" id="LGRX02028717">
    <property type="protein sequence ID" value="KAK3247712.1"/>
    <property type="molecule type" value="Genomic_DNA"/>
</dbReference>
<dbReference type="Proteomes" id="UP001190700">
    <property type="component" value="Unassembled WGS sequence"/>
</dbReference>
<proteinExistence type="predicted"/>
<reference evidence="2 3" key="1">
    <citation type="journal article" date="2015" name="Genome Biol. Evol.">
        <title>Comparative Genomics of a Bacterivorous Green Alga Reveals Evolutionary Causalities and Consequences of Phago-Mixotrophic Mode of Nutrition.</title>
        <authorList>
            <person name="Burns J.A."/>
            <person name="Paasch A."/>
            <person name="Narechania A."/>
            <person name="Kim E."/>
        </authorList>
    </citation>
    <scope>NUCLEOTIDE SEQUENCE [LARGE SCALE GENOMIC DNA]</scope>
    <source>
        <strain evidence="2 3">PLY_AMNH</strain>
    </source>
</reference>
<evidence type="ECO:0000313" key="3">
    <source>
        <dbReference type="Proteomes" id="UP001190700"/>
    </source>
</evidence>
<sequence length="237" mass="25805">MAYSSERWSRGTGTGIGLSGHKNQFRLGVQIENWVEDSHSKIGKAEGSEALWGDPKNAFSDETTHGSDYDGQGKSGAQILDIADRKDLQACPGVAKGHMFSHGLDASSYEQKTHYATLNSLNYAEPALDKQRVHENLWAGSKFNDGKVPANGGGKTELMSTKSQQYAADKARSMYRTTNDDYHNKTAEDMMGATLKATLAQPQADGGQRAQVGRKAVGDSVDEFNLEHQKIGLRKPL</sequence>
<organism evidence="2 3">
    <name type="scientific">Cymbomonas tetramitiformis</name>
    <dbReference type="NCBI Taxonomy" id="36881"/>
    <lineage>
        <taxon>Eukaryota</taxon>
        <taxon>Viridiplantae</taxon>
        <taxon>Chlorophyta</taxon>
        <taxon>Pyramimonadophyceae</taxon>
        <taxon>Pyramimonadales</taxon>
        <taxon>Pyramimonadaceae</taxon>
        <taxon>Cymbomonas</taxon>
    </lineage>
</organism>
<gene>
    <name evidence="2" type="ORF">CYMTET_42797</name>
</gene>
<name>A0AAE0C3G6_9CHLO</name>
<feature type="region of interest" description="Disordered" evidence="1">
    <location>
        <begin position="46"/>
        <end position="73"/>
    </location>
</feature>